<proteinExistence type="predicted"/>
<sequence>MIMKTILKVFLGILCSSTWMLALNSDFEQSNRKGLPEEWASYVGTNFSAEYDQFGVGGSLAVGIRSPGSQMDSWSLKKSSAIKVTTGMSYVFAVQAKASGADEDDYAWLRVVWLDGNGKGLARSDSDAWSGDFDWRKIRFTSLAPEGAEQAILSLMASPGANALAQDYEVIYDDLEFSSSAEAVPDLLPDDWEALMSLSTGLPDESSFWVPTSAMGMWRSETSGVHCKSANLALFFDPETDGGIVALIPPEPVELPVGAQRLHFWTTALPLSCTFVLRDNDGEEHRIDARASFPLGARMDKPDGWPLWKHIYSDNFGMPNGLNNRVVPELQQEVAGLLWPHPLRLETIELVVSPGTKEPYAATGLQTLTVPELETDYGWFNLTTGRVGWGIDAILMPADFSRLEGEFRYQAEMRQGYQGDIIWHHQGQGSHFADDPLTQVSQAIPLPKVPRGTYFLDLKSWNLDGTLREEGRMQLYVLKGVDTLPAAIGSSFSLATPCEDNVFPVETQEGTLRLKTDAGDSPSADTMVRFRLYDWRMQLLDEQVMSFEDNLSFDVAIDGQSDLFAVAELRDEKGVLDRARLHFGIANKDELNASWTVPENMPVAFAPNSDVSLVAEYTRPWFSKRYSRYPEQQWESIESMKGYDSWLVDQAIPRGFHHVSNLNPWSDIEVLPGVFRWDESDRRTNFAVEHGATVTAWFGTLGDWPPHVPDWWGGDIMLTQHGYPHLERSGASAARNPTASYWYAEKDDYLKWLRKAITHQRQNPAVTQYKVLMQSFVEGTDYHDQLNDYRTSDYSETFQNAYNEWQIERGLKPSRLPMPYVIPGEWVSSTGPDLSEEWLNFVQFKTDSSLDRLQTVLETIRELDSERPIYVYRGPRTHPATEAAMPLLKANNAYFFDESMPNFFSNALASMSVQAGVRYGSENHFYMPASFEIIDADIFYGTIYNQGWYFSYRWHERFRDGYAKQYYGALDYLEKAMPLIESFALAEAEEPQALVFGSRIDGMVNRNKHNFFANASGVDFYTGLFSYFQVLPHFGTEHTDWVNLNNFKVVFVCGEVMTKSAMERVADYARQGGKLVLVGNAGEYCVEAPQARAPLRKLLHGLPNVRHINEPDATPPPPGMAHMAPYMADSAKMEKLLAWSGVERSVMLLKDGQLDGGFVGMIRRINEESFYVAVQRRFAKKYTSIMNVEENLKTWGRASTTVSLTGLEDRDYTVQKVHRDVRPVEAVSQANGQLEFDAAPALTGELQIFKVSRK</sequence>
<reference evidence="2" key="1">
    <citation type="journal article" date="2014" name="Int. J. Syst. Evol. Microbiol.">
        <title>Complete genome sequence of Corynebacterium casei LMG S-19264T (=DSM 44701T), isolated from a smear-ripened cheese.</title>
        <authorList>
            <consortium name="US DOE Joint Genome Institute (JGI-PGF)"/>
            <person name="Walter F."/>
            <person name="Albersmeier A."/>
            <person name="Kalinowski J."/>
            <person name="Ruckert C."/>
        </authorList>
    </citation>
    <scope>NUCLEOTIDE SEQUENCE</scope>
    <source>
        <strain evidence="2">KCTC 12870</strain>
    </source>
</reference>
<dbReference type="EMBL" id="BMXG01000010">
    <property type="protein sequence ID" value="GHC02814.1"/>
    <property type="molecule type" value="Genomic_DNA"/>
</dbReference>
<accession>A0A8J3DCE5</accession>
<evidence type="ECO:0000313" key="3">
    <source>
        <dbReference type="Proteomes" id="UP000642829"/>
    </source>
</evidence>
<dbReference type="Gene3D" id="3.20.20.80">
    <property type="entry name" value="Glycosidases"/>
    <property type="match status" value="1"/>
</dbReference>
<protein>
    <recommendedName>
        <fullName evidence="4">Glycoside hydrolase family 42 N-terminal domain-containing protein</fullName>
    </recommendedName>
</protein>
<keyword evidence="3" id="KW-1185">Reference proteome</keyword>
<feature type="chain" id="PRO_5035252010" description="Glycoside hydrolase family 42 N-terminal domain-containing protein" evidence="1">
    <location>
        <begin position="23"/>
        <end position="1254"/>
    </location>
</feature>
<evidence type="ECO:0000313" key="2">
    <source>
        <dbReference type="EMBL" id="GHC02814.1"/>
    </source>
</evidence>
<feature type="signal peptide" evidence="1">
    <location>
        <begin position="1"/>
        <end position="22"/>
    </location>
</feature>
<dbReference type="Gene3D" id="2.60.120.260">
    <property type="entry name" value="Galactose-binding domain-like"/>
    <property type="match status" value="1"/>
</dbReference>
<dbReference type="AlphaFoldDB" id="A0A8J3DCE5"/>
<evidence type="ECO:0000256" key="1">
    <source>
        <dbReference type="SAM" id="SignalP"/>
    </source>
</evidence>
<evidence type="ECO:0008006" key="4">
    <source>
        <dbReference type="Google" id="ProtNLM"/>
    </source>
</evidence>
<name>A0A8J3DCE5_9BACT</name>
<comment type="caution">
    <text evidence="2">The sequence shown here is derived from an EMBL/GenBank/DDBJ whole genome shotgun (WGS) entry which is preliminary data.</text>
</comment>
<organism evidence="2 3">
    <name type="scientific">Cerasicoccus arenae</name>
    <dbReference type="NCBI Taxonomy" id="424488"/>
    <lineage>
        <taxon>Bacteria</taxon>
        <taxon>Pseudomonadati</taxon>
        <taxon>Verrucomicrobiota</taxon>
        <taxon>Opitutia</taxon>
        <taxon>Puniceicoccales</taxon>
        <taxon>Cerasicoccaceae</taxon>
        <taxon>Cerasicoccus</taxon>
    </lineage>
</organism>
<keyword evidence="1" id="KW-0732">Signal</keyword>
<reference evidence="2" key="2">
    <citation type="submission" date="2020-09" db="EMBL/GenBank/DDBJ databases">
        <authorList>
            <person name="Sun Q."/>
            <person name="Kim S."/>
        </authorList>
    </citation>
    <scope>NUCLEOTIDE SEQUENCE</scope>
    <source>
        <strain evidence="2">KCTC 12870</strain>
    </source>
</reference>
<dbReference type="Proteomes" id="UP000642829">
    <property type="component" value="Unassembled WGS sequence"/>
</dbReference>
<gene>
    <name evidence="2" type="ORF">GCM10007047_19370</name>
</gene>